<feature type="transmembrane region" description="Helical" evidence="6">
    <location>
        <begin position="609"/>
        <end position="634"/>
    </location>
</feature>
<dbReference type="AlphaFoldDB" id="A0A6P2CM92"/>
<dbReference type="GO" id="GO:0005886">
    <property type="term" value="C:plasma membrane"/>
    <property type="evidence" value="ECO:0007669"/>
    <property type="project" value="UniProtKB-SubCell"/>
</dbReference>
<keyword evidence="9" id="KW-1185">Reference proteome</keyword>
<evidence type="ECO:0000256" key="6">
    <source>
        <dbReference type="SAM" id="Phobius"/>
    </source>
</evidence>
<evidence type="ECO:0000256" key="2">
    <source>
        <dbReference type="ARBA" id="ARBA00022475"/>
    </source>
</evidence>
<keyword evidence="3 6" id="KW-0812">Transmembrane</keyword>
<evidence type="ECO:0000259" key="7">
    <source>
        <dbReference type="Pfam" id="PF02687"/>
    </source>
</evidence>
<name>A0A6P2CM92_9LACO</name>
<reference evidence="8 9" key="1">
    <citation type="submission" date="2019-01" db="EMBL/GenBank/DDBJ databases">
        <title>Leuconostoc litchii sp. nov., a novel lactic acid bacterium isolated from lychee.</title>
        <authorList>
            <person name="Wang L.-T."/>
        </authorList>
    </citation>
    <scope>NUCLEOTIDE SEQUENCE [LARGE SCALE GENOMIC DNA]</scope>
    <source>
        <strain evidence="8 9">MB7</strain>
    </source>
</reference>
<feature type="transmembrane region" description="Helical" evidence="6">
    <location>
        <begin position="658"/>
        <end position="680"/>
    </location>
</feature>
<keyword evidence="2" id="KW-1003">Cell membrane</keyword>
<comment type="subcellular location">
    <subcellularLocation>
        <location evidence="1">Cell membrane</location>
        <topology evidence="1">Multi-pass membrane protein</topology>
    </subcellularLocation>
</comment>
<gene>
    <name evidence="8" type="ORF">ESZ47_02385</name>
</gene>
<feature type="transmembrane region" description="Helical" evidence="6">
    <location>
        <begin position="278"/>
        <end position="303"/>
    </location>
</feature>
<accession>A0A6P2CM92</accession>
<feature type="domain" description="ABC3 transporter permease C-terminal" evidence="7">
    <location>
        <begin position="236"/>
        <end position="343"/>
    </location>
</feature>
<feature type="domain" description="ABC3 transporter permease C-terminal" evidence="7">
    <location>
        <begin position="612"/>
        <end position="732"/>
    </location>
</feature>
<evidence type="ECO:0000256" key="4">
    <source>
        <dbReference type="ARBA" id="ARBA00022989"/>
    </source>
</evidence>
<comment type="caution">
    <text evidence="8">The sequence shown here is derived from an EMBL/GenBank/DDBJ whole genome shotgun (WGS) entry which is preliminary data.</text>
</comment>
<organism evidence="8 9">
    <name type="scientific">Leuconostoc litchii</name>
    <dbReference type="NCBI Taxonomy" id="1981069"/>
    <lineage>
        <taxon>Bacteria</taxon>
        <taxon>Bacillati</taxon>
        <taxon>Bacillota</taxon>
        <taxon>Bacilli</taxon>
        <taxon>Lactobacillales</taxon>
        <taxon>Lactobacillaceae</taxon>
        <taxon>Leuconostoc</taxon>
    </lineage>
</organism>
<dbReference type="InterPro" id="IPR038766">
    <property type="entry name" value="Membrane_comp_ABC_pdt"/>
</dbReference>
<keyword evidence="4 6" id="KW-1133">Transmembrane helix</keyword>
<proteinExistence type="predicted"/>
<feature type="transmembrane region" description="Helical" evidence="6">
    <location>
        <begin position="323"/>
        <end position="347"/>
    </location>
</feature>
<dbReference type="OrthoDB" id="2143263at2"/>
<sequence>MRKIIKSLILGQKTFMITIALLTFLSALTSMTIITAYRANISQYQSAYRRDKLPDVIVKVDNDHDITASLKKLTNVKSVVSNAGIVSQVMNKNNENVALFISNKSTNIHLKTPDKHKIILSSYLKSNGAFKVGDIFYIGQQQLTVQGFYDDYLLGSPLFKYKQGIVSQETLQTLQQQKGQQKSQLAYVNVLKMTRNSNAVLSDYQDRLQTDIIYNKIYIQKAYTMLPTIVALVIILAATFLFGICLFVMRFALLSGIEKDRQKIATFKTLGITNQQVNLAYVLSYLGSNLVGLVAATLVSFWTSNLVFRFFWQLNGLTRAQHVSINIAIVLVISMIMMGFSIAIILLSLKPIKSISPTAAFHGGQSKSVPSRSHLSLTKSSMPLQIVLAFKDYRQKIGHYMTFTLVISLFVFLSLMIMTLNQGFKGKTNDLLGLPTVDLMMRTPNNSVRNEALKNIGTVTPIKSSGYNQETKILLKDEAVPVHRYSQIPHEIKLLAGHQPKQPNDLLISNSLMKTLHLSIGQTVRVKTATVNNKQLTIVGTYQTINNLGKEAYGLIDTSLPITSTYINLKNTTNKDKLLNRFSHGNVQLIDTSASTQNLTTSVQRAVEVLANVILLLTFIVSGLFVYLVSYLTIETEKRQLALKKMLGFTNKELRTQYLLRAGFALTLGIVLSLMLNKFIGSTSLNNLVSLGGLTKLNVQLPLSYNLFIIALLIFESSLIVLIASRRITKIKIGDFL</sequence>
<dbReference type="InterPro" id="IPR003838">
    <property type="entry name" value="ABC3_permease_C"/>
</dbReference>
<evidence type="ECO:0000256" key="1">
    <source>
        <dbReference type="ARBA" id="ARBA00004651"/>
    </source>
</evidence>
<evidence type="ECO:0000256" key="3">
    <source>
        <dbReference type="ARBA" id="ARBA00022692"/>
    </source>
</evidence>
<protein>
    <submittedName>
        <fullName evidence="8">ABC transporter permease</fullName>
    </submittedName>
</protein>
<feature type="transmembrane region" description="Helical" evidence="6">
    <location>
        <begin position="703"/>
        <end position="724"/>
    </location>
</feature>
<dbReference type="EMBL" id="SDGY01000001">
    <property type="protein sequence ID" value="TYC47006.1"/>
    <property type="molecule type" value="Genomic_DNA"/>
</dbReference>
<dbReference type="Proteomes" id="UP000442244">
    <property type="component" value="Unassembled WGS sequence"/>
</dbReference>
<dbReference type="PANTHER" id="PTHR30287:SF2">
    <property type="entry name" value="BLL1001 PROTEIN"/>
    <property type="match status" value="1"/>
</dbReference>
<dbReference type="Pfam" id="PF02687">
    <property type="entry name" value="FtsX"/>
    <property type="match status" value="2"/>
</dbReference>
<keyword evidence="5 6" id="KW-0472">Membrane</keyword>
<feature type="transmembrane region" description="Helical" evidence="6">
    <location>
        <begin position="229"/>
        <end position="257"/>
    </location>
</feature>
<feature type="transmembrane region" description="Helical" evidence="6">
    <location>
        <begin position="400"/>
        <end position="420"/>
    </location>
</feature>
<evidence type="ECO:0000256" key="5">
    <source>
        <dbReference type="ARBA" id="ARBA00023136"/>
    </source>
</evidence>
<evidence type="ECO:0000313" key="8">
    <source>
        <dbReference type="EMBL" id="TYC47006.1"/>
    </source>
</evidence>
<evidence type="ECO:0000313" key="9">
    <source>
        <dbReference type="Proteomes" id="UP000442244"/>
    </source>
</evidence>
<dbReference type="PANTHER" id="PTHR30287">
    <property type="entry name" value="MEMBRANE COMPONENT OF PREDICTED ABC SUPERFAMILY METABOLITE UPTAKE TRANSPORTER"/>
    <property type="match status" value="1"/>
</dbReference>